<feature type="region of interest" description="Disordered" evidence="1">
    <location>
        <begin position="423"/>
        <end position="447"/>
    </location>
</feature>
<feature type="region of interest" description="Disordered" evidence="1">
    <location>
        <begin position="621"/>
        <end position="648"/>
    </location>
</feature>
<feature type="region of interest" description="Disordered" evidence="1">
    <location>
        <begin position="334"/>
        <end position="362"/>
    </location>
</feature>
<dbReference type="PANTHER" id="PTHR33112">
    <property type="entry name" value="DOMAIN PROTEIN, PUTATIVE-RELATED"/>
    <property type="match status" value="1"/>
</dbReference>
<evidence type="ECO:0000313" key="3">
    <source>
        <dbReference type="EMBL" id="KAK3379679.1"/>
    </source>
</evidence>
<dbReference type="EMBL" id="JAULSN010000002">
    <property type="protein sequence ID" value="KAK3379679.1"/>
    <property type="molecule type" value="Genomic_DNA"/>
</dbReference>
<accession>A0AAE0NDX6</accession>
<gene>
    <name evidence="3" type="ORF">B0T24DRAFT_164988</name>
</gene>
<reference evidence="3" key="1">
    <citation type="journal article" date="2023" name="Mol. Phylogenet. Evol.">
        <title>Genome-scale phylogeny and comparative genomics of the fungal order Sordariales.</title>
        <authorList>
            <person name="Hensen N."/>
            <person name="Bonometti L."/>
            <person name="Westerberg I."/>
            <person name="Brannstrom I.O."/>
            <person name="Guillou S."/>
            <person name="Cros-Aarteil S."/>
            <person name="Calhoun S."/>
            <person name="Haridas S."/>
            <person name="Kuo A."/>
            <person name="Mondo S."/>
            <person name="Pangilinan J."/>
            <person name="Riley R."/>
            <person name="LaButti K."/>
            <person name="Andreopoulos B."/>
            <person name="Lipzen A."/>
            <person name="Chen C."/>
            <person name="Yan M."/>
            <person name="Daum C."/>
            <person name="Ng V."/>
            <person name="Clum A."/>
            <person name="Steindorff A."/>
            <person name="Ohm R.A."/>
            <person name="Martin F."/>
            <person name="Silar P."/>
            <person name="Natvig D.O."/>
            <person name="Lalanne C."/>
            <person name="Gautier V."/>
            <person name="Ament-Velasquez S.L."/>
            <person name="Kruys A."/>
            <person name="Hutchinson M.I."/>
            <person name="Powell A.J."/>
            <person name="Barry K."/>
            <person name="Miller A.N."/>
            <person name="Grigoriev I.V."/>
            <person name="Debuchy R."/>
            <person name="Gladieux P."/>
            <person name="Hiltunen Thoren M."/>
            <person name="Johannesson H."/>
        </authorList>
    </citation>
    <scope>NUCLEOTIDE SEQUENCE</scope>
    <source>
        <strain evidence="3">CBS 958.72</strain>
    </source>
</reference>
<dbReference type="Proteomes" id="UP001287356">
    <property type="component" value="Unassembled WGS sequence"/>
</dbReference>
<feature type="domain" description="Heterokaryon incompatibility" evidence="2">
    <location>
        <begin position="221"/>
        <end position="397"/>
    </location>
</feature>
<name>A0AAE0NDX6_9PEZI</name>
<dbReference type="AlphaFoldDB" id="A0AAE0NDX6"/>
<sequence>MEVNLPSRPKEGSASGRLCGACEKLDLAAMFAKETKQIAMGPVSDYTDPSCSFCSLITKSIHLGWEEKGDPKSASPGDHARSPELFIQSRSPLSVQIDGRVQHPQPRLLLAVDQKPPTFKETRGVIRQVDRVKDRFIVAEIERLPDDTAEPEYIVRRDVATAIDAELVKSWLQECQGHKHSVDDSSKTTEKMDALFGGPDGFLLIDAVDECLVRLKEKTDYVALSYVWGKLATILRKNLEKPDQIPLLLTTVGNKEELSQPGALTPERVPGVKIAAMSLTRAIGQRYLWVDMFCIVQNDAKEKDRLMAVMDDVYNTATFTLVAGDGTDADAGLSGWAPPGHTPRRPRNGHPLKPTTITTAASKANPPTTLRLALCPPSLVEEVRRSTWNTRGWTYQEQHLSRRVVYVTADEVFFACPAAGQQRRESYTTPPNPAVQQLRTGPPWWTGSLRADPDPTPYRYLGDAAALALGGLEYQAAAQAYTRRELSRAEDALNAFAGVFNRFHAAPAAAPVIAQTQGIPAHLMHHGLLWFPSGHGGGAGGERRSTAKQRFATWSWASWVGPAEFVFADSSWLSRIVSLAPARGVPLHVAIPRWHFGGSSDGGKSTAASQIWSQQSWAAAAAAREEGSQPSPSVRGTASLKRAGSSSSSSISTEAYLGERVGVDTAALLKGEQAAVEPLALGELGFFAAYLGADDVKLAQPAKPERFVSMEIVSGGHRGQFRFDDKGDEARGVAVDEFVLVVAADTFEGPGKLPKTQSVFLGVATSQDAAGVVSGRRVGLGFVYYAPGEDTAKPAWRYKHFRLT</sequence>
<dbReference type="Pfam" id="PF06985">
    <property type="entry name" value="HET"/>
    <property type="match status" value="1"/>
</dbReference>
<keyword evidence="4" id="KW-1185">Reference proteome</keyword>
<evidence type="ECO:0000259" key="2">
    <source>
        <dbReference type="Pfam" id="PF06985"/>
    </source>
</evidence>
<evidence type="ECO:0000313" key="4">
    <source>
        <dbReference type="Proteomes" id="UP001287356"/>
    </source>
</evidence>
<dbReference type="InterPro" id="IPR010730">
    <property type="entry name" value="HET"/>
</dbReference>
<proteinExistence type="predicted"/>
<dbReference type="PANTHER" id="PTHR33112:SF12">
    <property type="entry name" value="HETEROKARYON INCOMPATIBILITY DOMAIN-CONTAINING PROTEIN"/>
    <property type="match status" value="1"/>
</dbReference>
<reference evidence="3" key="2">
    <citation type="submission" date="2023-06" db="EMBL/GenBank/DDBJ databases">
        <authorList>
            <consortium name="Lawrence Berkeley National Laboratory"/>
            <person name="Haridas S."/>
            <person name="Hensen N."/>
            <person name="Bonometti L."/>
            <person name="Westerberg I."/>
            <person name="Brannstrom I.O."/>
            <person name="Guillou S."/>
            <person name="Cros-Aarteil S."/>
            <person name="Calhoun S."/>
            <person name="Kuo A."/>
            <person name="Mondo S."/>
            <person name="Pangilinan J."/>
            <person name="Riley R."/>
            <person name="Labutti K."/>
            <person name="Andreopoulos B."/>
            <person name="Lipzen A."/>
            <person name="Chen C."/>
            <person name="Yanf M."/>
            <person name="Daum C."/>
            <person name="Ng V."/>
            <person name="Clum A."/>
            <person name="Steindorff A."/>
            <person name="Ohm R."/>
            <person name="Martin F."/>
            <person name="Silar P."/>
            <person name="Natvig D."/>
            <person name="Lalanne C."/>
            <person name="Gautier V."/>
            <person name="Ament-Velasquez S.L."/>
            <person name="Kruys A."/>
            <person name="Hutchinson M.I."/>
            <person name="Powell A.J."/>
            <person name="Barry K."/>
            <person name="Miller A.N."/>
            <person name="Grigoriev I.V."/>
            <person name="Debuchy R."/>
            <person name="Gladieux P."/>
            <person name="Thoren M.H."/>
            <person name="Johannesson H."/>
        </authorList>
    </citation>
    <scope>NUCLEOTIDE SEQUENCE</scope>
    <source>
        <strain evidence="3">CBS 958.72</strain>
    </source>
</reference>
<evidence type="ECO:0000256" key="1">
    <source>
        <dbReference type="SAM" id="MobiDB-lite"/>
    </source>
</evidence>
<comment type="caution">
    <text evidence="3">The sequence shown here is derived from an EMBL/GenBank/DDBJ whole genome shotgun (WGS) entry which is preliminary data.</text>
</comment>
<organism evidence="3 4">
    <name type="scientific">Lasiosphaeria ovina</name>
    <dbReference type="NCBI Taxonomy" id="92902"/>
    <lineage>
        <taxon>Eukaryota</taxon>
        <taxon>Fungi</taxon>
        <taxon>Dikarya</taxon>
        <taxon>Ascomycota</taxon>
        <taxon>Pezizomycotina</taxon>
        <taxon>Sordariomycetes</taxon>
        <taxon>Sordariomycetidae</taxon>
        <taxon>Sordariales</taxon>
        <taxon>Lasiosphaeriaceae</taxon>
        <taxon>Lasiosphaeria</taxon>
    </lineage>
</organism>
<protein>
    <submittedName>
        <fullName evidence="3">Heterokaryon incompatibility protein-domain-containing protein</fullName>
    </submittedName>
</protein>